<name>K9X3N3_9NOST</name>
<dbReference type="AlphaFoldDB" id="K9X3N3"/>
<evidence type="ECO:0000313" key="2">
    <source>
        <dbReference type="Proteomes" id="UP000010475"/>
    </source>
</evidence>
<protein>
    <submittedName>
        <fullName evidence="1">Uncharacterized protein</fullName>
    </submittedName>
</protein>
<reference evidence="1 2" key="1">
    <citation type="submission" date="2012-06" db="EMBL/GenBank/DDBJ databases">
        <title>Finished chromosome of genome of Cylindrospermum stagnale PCC 7417.</title>
        <authorList>
            <consortium name="US DOE Joint Genome Institute"/>
            <person name="Gugger M."/>
            <person name="Coursin T."/>
            <person name="Rippka R."/>
            <person name="Tandeau De Marsac N."/>
            <person name="Huntemann M."/>
            <person name="Wei C.-L."/>
            <person name="Han J."/>
            <person name="Detter J.C."/>
            <person name="Han C."/>
            <person name="Tapia R."/>
            <person name="Chen A."/>
            <person name="Kyrpides N."/>
            <person name="Mavromatis K."/>
            <person name="Markowitz V."/>
            <person name="Szeto E."/>
            <person name="Ivanova N."/>
            <person name="Pagani I."/>
            <person name="Pati A."/>
            <person name="Goodwin L."/>
            <person name="Nordberg H.P."/>
            <person name="Cantor M.N."/>
            <person name="Hua S.X."/>
            <person name="Woyke T."/>
            <person name="Kerfeld C.A."/>
        </authorList>
    </citation>
    <scope>NUCLEOTIDE SEQUENCE [LARGE SCALE GENOMIC DNA]</scope>
    <source>
        <strain evidence="1 2">PCC 7417</strain>
    </source>
</reference>
<organism evidence="1 2">
    <name type="scientific">Cylindrospermum stagnale PCC 7417</name>
    <dbReference type="NCBI Taxonomy" id="56107"/>
    <lineage>
        <taxon>Bacteria</taxon>
        <taxon>Bacillati</taxon>
        <taxon>Cyanobacteriota</taxon>
        <taxon>Cyanophyceae</taxon>
        <taxon>Nostocales</taxon>
        <taxon>Nostocaceae</taxon>
        <taxon>Cylindrospermum</taxon>
    </lineage>
</organism>
<dbReference type="KEGG" id="csg:Cylst_4629"/>
<proteinExistence type="predicted"/>
<dbReference type="OrthoDB" id="517550at2"/>
<gene>
    <name evidence="1" type="ORF">Cylst_4629</name>
</gene>
<dbReference type="EMBL" id="CP003642">
    <property type="protein sequence ID" value="AFZ26699.1"/>
    <property type="molecule type" value="Genomic_DNA"/>
</dbReference>
<dbReference type="HOGENOM" id="CLU_2012802_0_0_3"/>
<dbReference type="Proteomes" id="UP000010475">
    <property type="component" value="Chromosome"/>
</dbReference>
<evidence type="ECO:0000313" key="1">
    <source>
        <dbReference type="EMBL" id="AFZ26699.1"/>
    </source>
</evidence>
<keyword evidence="2" id="KW-1185">Reference proteome</keyword>
<sequence>MLTVTLDYLRISISDDPDHLIRDIIECAFSPPYINQIEEIFAPDGNGLTVPDIIYICRVLEVMDLPEYMWENPPIDIFNNEIWVISRLCPEPGAKECLIEGEELRHLLKEAKLVRAARDAKLHTS</sequence>
<dbReference type="RefSeq" id="WP_015209937.1">
    <property type="nucleotide sequence ID" value="NC_019757.1"/>
</dbReference>
<dbReference type="STRING" id="56107.Cylst_4629"/>
<dbReference type="eggNOG" id="ENOG502ZJ6N">
    <property type="taxonomic scope" value="Bacteria"/>
</dbReference>
<accession>K9X3N3</accession>